<feature type="signal peptide" evidence="1">
    <location>
        <begin position="1"/>
        <end position="25"/>
    </location>
</feature>
<feature type="chain" id="PRO_5012962213" evidence="1">
    <location>
        <begin position="26"/>
        <end position="612"/>
    </location>
</feature>
<dbReference type="EMBL" id="NIPX01000033">
    <property type="protein sequence ID" value="OWJ81590.1"/>
    <property type="molecule type" value="Genomic_DNA"/>
</dbReference>
<accession>A0A212AJC0</accession>
<dbReference type="RefSeq" id="WP_088233927.1">
    <property type="nucleotide sequence ID" value="NZ_NIPX01000033.1"/>
</dbReference>
<organism evidence="2 3">
    <name type="scientific">Haematobacter missouriensis</name>
    <dbReference type="NCBI Taxonomy" id="366616"/>
    <lineage>
        <taxon>Bacteria</taxon>
        <taxon>Pseudomonadati</taxon>
        <taxon>Pseudomonadota</taxon>
        <taxon>Alphaproteobacteria</taxon>
        <taxon>Rhodobacterales</taxon>
        <taxon>Paracoccaceae</taxon>
        <taxon>Haematobacter</taxon>
    </lineage>
</organism>
<keyword evidence="1" id="KW-0732">Signal</keyword>
<comment type="caution">
    <text evidence="2">The sequence shown here is derived from an EMBL/GenBank/DDBJ whole genome shotgun (WGS) entry which is preliminary data.</text>
</comment>
<protein>
    <submittedName>
        <fullName evidence="2">Uncharacterized protein</fullName>
    </submittedName>
</protein>
<dbReference type="Proteomes" id="UP000196640">
    <property type="component" value="Unassembled WGS sequence"/>
</dbReference>
<evidence type="ECO:0000313" key="3">
    <source>
        <dbReference type="Proteomes" id="UP000196640"/>
    </source>
</evidence>
<evidence type="ECO:0000256" key="1">
    <source>
        <dbReference type="SAM" id="SignalP"/>
    </source>
</evidence>
<sequence>MALYRYWPIAAGLSASKLTTSTALASLMASTGYAVRTLSVTSGEYTTASGSATTPFTVTSSSGVISISGNMPAGSTIAYTSDPQRQAVIRVPEGRTIEITSKTPATAPDSYGRIMHGAMMNPGISPTPQTSIANGFDQRAMTTAAPGTFSPKFNENLIPTLPVVLGDRDNYVTVSSRLTIPENNQRYGLIDEYFTLTVTESALPGAGDFAPPPFRSASERGQDVVYDDNLDVDAIYAALPSIDLSATGPLTEADLEAAVIAGEQFACPLRAMADTVSTSGGGYESMTPWRSGMGSPDNPRCYGRFRSKQVAAMLPILYGNTASVALKKRAIKAAYSMGKQYDGIRTGPNGGHWTWHFAYAAFYRWCRGLPLAEFTMDDFRTGNILGQYYTLTPEIIDSFNTPHNIATMPGNSKLRPITKITGNRVEFLSPESKVAYMGLALCSSDGSIRTPVTYDGGYSGLNTPTNKLVEITVSNTTGFSVGDQVAFLPIRTLVPGDPEWHIRAASIPSAPANGASRSVAFNSPYRNQGVGGDFMLFAQALGIMQPGWEEMKSYVVRTTDGTYPVPGNPYPHMFEGAGFAESNDDDPATTWGLRIFNTLWGDVLSLIPQPGA</sequence>
<name>A0A212AJC0_9RHOB</name>
<evidence type="ECO:0000313" key="2">
    <source>
        <dbReference type="EMBL" id="OWJ81590.1"/>
    </source>
</evidence>
<proteinExistence type="predicted"/>
<reference evidence="2 3" key="1">
    <citation type="submission" date="2016-11" db="EMBL/GenBank/DDBJ databases">
        <title>Comparison of Traditional DNA-DNA Hybridization with In Silico Genomic Analysis.</title>
        <authorList>
            <person name="Nicholson A.C."/>
            <person name="Sammons S."/>
            <person name="Humrighouse B.W."/>
            <person name="Graziano J."/>
            <person name="Lasker B."/>
            <person name="Whitney A.M."/>
            <person name="Mcquiston J.R."/>
        </authorList>
    </citation>
    <scope>NUCLEOTIDE SEQUENCE [LARGE SCALE GENOMIC DNA]</scope>
    <source>
        <strain evidence="2 3">H2381</strain>
    </source>
</reference>
<gene>
    <name evidence="2" type="ORF">CDV52_16535</name>
</gene>
<dbReference type="AlphaFoldDB" id="A0A212AJC0"/>